<dbReference type="PRINTS" id="PR01415">
    <property type="entry name" value="ANKYRIN"/>
</dbReference>
<dbReference type="PROSITE" id="PS50297">
    <property type="entry name" value="ANK_REP_REGION"/>
    <property type="match status" value="6"/>
</dbReference>
<dbReference type="SUPFAM" id="SSF158235">
    <property type="entry name" value="SOCS box-like"/>
    <property type="match status" value="1"/>
</dbReference>
<dbReference type="SMART" id="SM00969">
    <property type="entry name" value="SOCS_box"/>
    <property type="match status" value="1"/>
</dbReference>
<dbReference type="SMART" id="SM00248">
    <property type="entry name" value="ANK"/>
    <property type="match status" value="8"/>
</dbReference>
<dbReference type="InterPro" id="IPR036770">
    <property type="entry name" value="Ankyrin_rpt-contain_sf"/>
</dbReference>
<keyword evidence="2 3" id="KW-0040">ANK repeat</keyword>
<dbReference type="PROSITE" id="PS50088">
    <property type="entry name" value="ANK_REPEAT"/>
    <property type="match status" value="7"/>
</dbReference>
<keyword evidence="1" id="KW-0677">Repeat</keyword>
<dbReference type="InterPro" id="IPR036036">
    <property type="entry name" value="SOCS_box-like_dom_sf"/>
</dbReference>
<feature type="repeat" description="ANK" evidence="3">
    <location>
        <begin position="397"/>
        <end position="429"/>
    </location>
</feature>
<evidence type="ECO:0000259" key="5">
    <source>
        <dbReference type="PROSITE" id="PS50225"/>
    </source>
</evidence>
<sequence length="638" mass="70761">MFFIVLRRHCVRTLASPQGLGTVSPTLIFLLLPLLPLSLAPPLSLHLSSFSLSPLLSRSLPLPPSPPSLPPPLTLSLPPSLAHLRPNPFPSPSCTLSLLPRLQEHDARAGYINQERAEQPSEKRTAFIRILYTHETKTAKMPMEIVNPDLILEADEAEEPEVSEGSETEEEREGLDENRKDKRRANIQRELADAIVRLAPLEELKILLKCGANVKDAVTQGLTPLHYAVWQRYPEAAEFLIGEGCDINARDEIGYTALHLSAEHGYTDMMEVLLKNGAQVNFNIPPEFDDDFPTDAGDEPLRLALKHDHYDAAKLLLENGANPNAKYFFGSEINLINPLNIQLVNLLLTYGADPNSRDRQGFTPLMKCCRLQQGLESVLLLISFGADVNARTEGRHDYRSVLHYAVLSGSIPIVNLLLKQGAQVNFEAEYNKPTPLDLAILKGDVELVRLLLDNGANVNASSPIIGSPLHMACSEGISNRLPILKLLLEKGANPNLVIIGDDGSPIKPPIGEYLSSNEEHDVEVVNLFLKHGAEVVMQSQNRDPRGILNCLPNLTKTPDVLISLLEAAQRFDLAIIKHSSLIDNDQRKIYLKVGQSPLPLKHLARIFLRQELGDKMPVRIDELDLPAIMKKYLLYEIS</sequence>
<feature type="compositionally biased region" description="Acidic residues" evidence="4">
    <location>
        <begin position="157"/>
        <end position="174"/>
    </location>
</feature>
<gene>
    <name evidence="6" type="ORF">C7M84_004336</name>
</gene>
<dbReference type="Pfam" id="PF07525">
    <property type="entry name" value="SOCS_box"/>
    <property type="match status" value="1"/>
</dbReference>
<dbReference type="SUPFAM" id="SSF48403">
    <property type="entry name" value="Ankyrin repeat"/>
    <property type="match status" value="1"/>
</dbReference>
<dbReference type="CDD" id="cd03716">
    <property type="entry name" value="SOCS_ASB_like"/>
    <property type="match status" value="1"/>
</dbReference>
<dbReference type="GO" id="GO:0035556">
    <property type="term" value="P:intracellular signal transduction"/>
    <property type="evidence" value="ECO:0007669"/>
    <property type="project" value="InterPro"/>
</dbReference>
<feature type="repeat" description="ANK" evidence="3">
    <location>
        <begin position="431"/>
        <end position="463"/>
    </location>
</feature>
<dbReference type="InterPro" id="IPR002110">
    <property type="entry name" value="Ankyrin_rpt"/>
</dbReference>
<keyword evidence="7" id="KW-1185">Reference proteome</keyword>
<proteinExistence type="predicted"/>
<protein>
    <submittedName>
        <fullName evidence="6">Putative ANK-like protein</fullName>
    </submittedName>
</protein>
<dbReference type="InterPro" id="IPR001496">
    <property type="entry name" value="SOCS_box"/>
</dbReference>
<dbReference type="Pfam" id="PF00023">
    <property type="entry name" value="Ank"/>
    <property type="match status" value="1"/>
</dbReference>
<dbReference type="AlphaFoldDB" id="A0A423TKN5"/>
<name>A0A423TKN5_PENVA</name>
<reference evidence="6 7" key="1">
    <citation type="submission" date="2018-04" db="EMBL/GenBank/DDBJ databases">
        <authorList>
            <person name="Zhang X."/>
            <person name="Yuan J."/>
            <person name="Li F."/>
            <person name="Xiang J."/>
        </authorList>
    </citation>
    <scope>NUCLEOTIDE SEQUENCE [LARGE SCALE GENOMIC DNA]</scope>
    <source>
        <tissue evidence="6">Muscle</tissue>
    </source>
</reference>
<dbReference type="PANTHER" id="PTHR24134">
    <property type="entry name" value="ANKYRIN REPEAT-CONTAINING PROTEIN DDB_G0279043"/>
    <property type="match status" value="1"/>
</dbReference>
<dbReference type="Gene3D" id="1.25.40.20">
    <property type="entry name" value="Ankyrin repeat-containing domain"/>
    <property type="match status" value="2"/>
</dbReference>
<evidence type="ECO:0000256" key="3">
    <source>
        <dbReference type="PROSITE-ProRule" id="PRU00023"/>
    </source>
</evidence>
<dbReference type="STRING" id="6689.A0A423TKN5"/>
<organism evidence="6 7">
    <name type="scientific">Penaeus vannamei</name>
    <name type="common">Whiteleg shrimp</name>
    <name type="synonym">Litopenaeus vannamei</name>
    <dbReference type="NCBI Taxonomy" id="6689"/>
    <lineage>
        <taxon>Eukaryota</taxon>
        <taxon>Metazoa</taxon>
        <taxon>Ecdysozoa</taxon>
        <taxon>Arthropoda</taxon>
        <taxon>Crustacea</taxon>
        <taxon>Multicrustacea</taxon>
        <taxon>Malacostraca</taxon>
        <taxon>Eumalacostraca</taxon>
        <taxon>Eucarida</taxon>
        <taxon>Decapoda</taxon>
        <taxon>Dendrobranchiata</taxon>
        <taxon>Penaeoidea</taxon>
        <taxon>Penaeidae</taxon>
        <taxon>Penaeus</taxon>
    </lineage>
</organism>
<evidence type="ECO:0000313" key="7">
    <source>
        <dbReference type="Proteomes" id="UP000283509"/>
    </source>
</evidence>
<evidence type="ECO:0000256" key="4">
    <source>
        <dbReference type="SAM" id="MobiDB-lite"/>
    </source>
</evidence>
<feature type="repeat" description="ANK" evidence="3">
    <location>
        <begin position="360"/>
        <end position="393"/>
    </location>
</feature>
<feature type="repeat" description="ANK" evidence="3">
    <location>
        <begin position="296"/>
        <end position="328"/>
    </location>
</feature>
<dbReference type="PROSITE" id="PS50225">
    <property type="entry name" value="SOCS"/>
    <property type="match status" value="1"/>
</dbReference>
<evidence type="ECO:0000313" key="6">
    <source>
        <dbReference type="EMBL" id="ROT77030.1"/>
    </source>
</evidence>
<evidence type="ECO:0000256" key="1">
    <source>
        <dbReference type="ARBA" id="ARBA00022737"/>
    </source>
</evidence>
<dbReference type="Proteomes" id="UP000283509">
    <property type="component" value="Unassembled WGS sequence"/>
</dbReference>
<feature type="domain" description="SOCS box" evidence="5">
    <location>
        <begin position="596"/>
        <end position="638"/>
    </location>
</feature>
<dbReference type="Gene3D" id="1.10.750.20">
    <property type="entry name" value="SOCS box"/>
    <property type="match status" value="1"/>
</dbReference>
<dbReference type="Pfam" id="PF12796">
    <property type="entry name" value="Ank_2"/>
    <property type="match status" value="2"/>
</dbReference>
<dbReference type="OrthoDB" id="366390at2759"/>
<reference evidence="6 7" key="2">
    <citation type="submission" date="2019-01" db="EMBL/GenBank/DDBJ databases">
        <title>The decoding of complex shrimp genome reveals the adaptation for benthos swimmer, frequently molting mechanism and breeding impact on genome.</title>
        <authorList>
            <person name="Sun Y."/>
            <person name="Gao Y."/>
            <person name="Yu Y."/>
        </authorList>
    </citation>
    <scope>NUCLEOTIDE SEQUENCE [LARGE SCALE GENOMIC DNA]</scope>
    <source>
        <tissue evidence="6">Muscle</tissue>
    </source>
</reference>
<dbReference type="EMBL" id="QCYY01001575">
    <property type="protein sequence ID" value="ROT77030.1"/>
    <property type="molecule type" value="Genomic_DNA"/>
</dbReference>
<feature type="repeat" description="ANK" evidence="3">
    <location>
        <begin position="220"/>
        <end position="252"/>
    </location>
</feature>
<dbReference type="PANTHER" id="PTHR24134:SF9">
    <property type="entry name" value="ANKYRIN REPEAT AND SOCS BOX PROTEIN 8"/>
    <property type="match status" value="1"/>
</dbReference>
<feature type="region of interest" description="Disordered" evidence="4">
    <location>
        <begin position="157"/>
        <end position="181"/>
    </location>
</feature>
<accession>A0A423TKN5</accession>
<feature type="repeat" description="ANK" evidence="3">
    <location>
        <begin position="467"/>
        <end position="495"/>
    </location>
</feature>
<feature type="repeat" description="ANK" evidence="3">
    <location>
        <begin position="253"/>
        <end position="281"/>
    </location>
</feature>
<comment type="caution">
    <text evidence="6">The sequence shown here is derived from an EMBL/GenBank/DDBJ whole genome shotgun (WGS) entry which is preliminary data.</text>
</comment>
<evidence type="ECO:0000256" key="2">
    <source>
        <dbReference type="ARBA" id="ARBA00023043"/>
    </source>
</evidence>